<dbReference type="PROSITE" id="PS00028">
    <property type="entry name" value="ZINC_FINGER_C2H2_1"/>
    <property type="match status" value="1"/>
</dbReference>
<dbReference type="PATRIC" id="fig|679936.5.peg.330"/>
<sequence>MRSQLITYYLRKFVNQVVDSTLVSPSLAELVQHHLWVEWVRQHRPPYQAIYQVFDDQETFLELVVTDAVGYQDEVFQRGLALLRIGVNGALVSPEDEDYARKTFQGRPFRTCPQCGRQFHGWLDYYGHVKIDHWGLAS</sequence>
<evidence type="ECO:0000313" key="3">
    <source>
        <dbReference type="Proteomes" id="UP000005439"/>
    </source>
</evidence>
<proteinExistence type="predicted"/>
<keyword evidence="3" id="KW-1185">Reference proteome</keyword>
<dbReference type="HOGENOM" id="CLU_2036845_0_0_9"/>
<dbReference type="AlphaFoldDB" id="G8TXJ6"/>
<dbReference type="InterPro" id="IPR013087">
    <property type="entry name" value="Znf_C2H2_type"/>
</dbReference>
<feature type="domain" description="C2H2-type" evidence="1">
    <location>
        <begin position="112"/>
        <end position="133"/>
    </location>
</feature>
<organism evidence="2 3">
    <name type="scientific">Sulfobacillus acidophilus (strain ATCC 700253 / DSM 10332 / NAL)</name>
    <dbReference type="NCBI Taxonomy" id="679936"/>
    <lineage>
        <taxon>Bacteria</taxon>
        <taxon>Bacillati</taxon>
        <taxon>Bacillota</taxon>
        <taxon>Clostridia</taxon>
        <taxon>Eubacteriales</taxon>
        <taxon>Clostridiales Family XVII. Incertae Sedis</taxon>
        <taxon>Sulfobacillus</taxon>
    </lineage>
</organism>
<dbReference type="EMBL" id="CP003179">
    <property type="protein sequence ID" value="AEW03895.1"/>
    <property type="molecule type" value="Genomic_DNA"/>
</dbReference>
<gene>
    <name evidence="2" type="ordered locus">Sulac_0326</name>
</gene>
<accession>G8TXJ6</accession>
<dbReference type="KEGG" id="sap:Sulac_0326"/>
<reference evidence="3" key="1">
    <citation type="submission" date="2011-12" db="EMBL/GenBank/DDBJ databases">
        <title>The complete genome of chromosome of Sulfobacillus acidophilus DSM 10332.</title>
        <authorList>
            <person name="Lucas S."/>
            <person name="Han J."/>
            <person name="Lapidus A."/>
            <person name="Bruce D."/>
            <person name="Goodwin L."/>
            <person name="Pitluck S."/>
            <person name="Peters L."/>
            <person name="Kyrpides N."/>
            <person name="Mavromatis K."/>
            <person name="Ivanova N."/>
            <person name="Mikhailova N."/>
            <person name="Chertkov O."/>
            <person name="Saunders E."/>
            <person name="Detter J.C."/>
            <person name="Tapia R."/>
            <person name="Han C."/>
            <person name="Land M."/>
            <person name="Hauser L."/>
            <person name="Markowitz V."/>
            <person name="Cheng J.-F."/>
            <person name="Hugenholtz P."/>
            <person name="Woyke T."/>
            <person name="Wu D."/>
            <person name="Pukall R."/>
            <person name="Gehrich-Schroeter G."/>
            <person name="Schneider S."/>
            <person name="Klenk H.-P."/>
            <person name="Eisen J.A."/>
        </authorList>
    </citation>
    <scope>NUCLEOTIDE SEQUENCE [LARGE SCALE GENOMIC DNA]</scope>
    <source>
        <strain evidence="3">ATCC 700253 / DSM 10332 / NAL</strain>
    </source>
</reference>
<evidence type="ECO:0000313" key="2">
    <source>
        <dbReference type="EMBL" id="AEW03895.1"/>
    </source>
</evidence>
<name>G8TXJ6_SULAD</name>
<evidence type="ECO:0000259" key="1">
    <source>
        <dbReference type="PROSITE" id="PS00028"/>
    </source>
</evidence>
<protein>
    <recommendedName>
        <fullName evidence="1">C2H2-type domain-containing protein</fullName>
    </recommendedName>
</protein>
<reference evidence="2 3" key="2">
    <citation type="journal article" date="2012" name="Stand. Genomic Sci.">
        <title>Complete genome sequence of the moderately thermophilic mineral-sulfide-oxidizing firmicute Sulfobacillus acidophilus type strain (NAL(T)).</title>
        <authorList>
            <person name="Anderson I."/>
            <person name="Chertkov O."/>
            <person name="Chen A."/>
            <person name="Saunders E."/>
            <person name="Lapidus A."/>
            <person name="Nolan M."/>
            <person name="Lucas S."/>
            <person name="Hammon N."/>
            <person name="Deshpande S."/>
            <person name="Cheng J.F."/>
            <person name="Han C."/>
            <person name="Tapia R."/>
            <person name="Goodwin L.A."/>
            <person name="Pitluck S."/>
            <person name="Liolios K."/>
            <person name="Pagani I."/>
            <person name="Ivanova N."/>
            <person name="Mikhailova N."/>
            <person name="Pati A."/>
            <person name="Palaniappan K."/>
            <person name="Land M."/>
            <person name="Pan C."/>
            <person name="Rohde M."/>
            <person name="Pukall R."/>
            <person name="Goker M."/>
            <person name="Detter J.C."/>
            <person name="Woyke T."/>
            <person name="Bristow J."/>
            <person name="Eisen J.A."/>
            <person name="Markowitz V."/>
            <person name="Hugenholtz P."/>
            <person name="Kyrpides N.C."/>
            <person name="Klenk H.P."/>
            <person name="Mavromatis K."/>
        </authorList>
    </citation>
    <scope>NUCLEOTIDE SEQUENCE [LARGE SCALE GENOMIC DNA]</scope>
    <source>
        <strain evidence="3">ATCC 700253 / DSM 10332 / NAL</strain>
    </source>
</reference>
<dbReference type="Proteomes" id="UP000005439">
    <property type="component" value="Chromosome"/>
</dbReference>